<proteinExistence type="predicted"/>
<sequence>MVTNRINERVRVYAVHGAPGERCAPHERLRPVAFCWRNRQYRVSEVTYVWRESRGESERYHFAVTAGNNVYELLYETRSLNWTLASVACEG</sequence>
<protein>
    <recommendedName>
        <fullName evidence="1">DUF6504 domain-containing protein</fullName>
    </recommendedName>
</protein>
<feature type="domain" description="DUF6504" evidence="1">
    <location>
        <begin position="3"/>
        <end position="77"/>
    </location>
</feature>
<gene>
    <name evidence="2" type="ORF">ENN51_01235</name>
</gene>
<dbReference type="InterPro" id="IPR045443">
    <property type="entry name" value="DUF6504"/>
</dbReference>
<dbReference type="Proteomes" id="UP000885672">
    <property type="component" value="Unassembled WGS sequence"/>
</dbReference>
<dbReference type="EMBL" id="DSBX01000046">
    <property type="protein sequence ID" value="HDQ98900.1"/>
    <property type="molecule type" value="Genomic_DNA"/>
</dbReference>
<accession>A0A7V0XES9</accession>
<dbReference type="Pfam" id="PF20114">
    <property type="entry name" value="DUF6504"/>
    <property type="match status" value="1"/>
</dbReference>
<evidence type="ECO:0000259" key="1">
    <source>
        <dbReference type="Pfam" id="PF20114"/>
    </source>
</evidence>
<dbReference type="AlphaFoldDB" id="A0A7V0XES9"/>
<organism evidence="2">
    <name type="scientific">candidate division WOR-3 bacterium</name>
    <dbReference type="NCBI Taxonomy" id="2052148"/>
    <lineage>
        <taxon>Bacteria</taxon>
        <taxon>Bacteria division WOR-3</taxon>
    </lineage>
</organism>
<reference evidence="2" key="1">
    <citation type="journal article" date="2020" name="mSystems">
        <title>Genome- and Community-Level Interaction Insights into Carbon Utilization and Element Cycling Functions of Hydrothermarchaeota in Hydrothermal Sediment.</title>
        <authorList>
            <person name="Zhou Z."/>
            <person name="Liu Y."/>
            <person name="Xu W."/>
            <person name="Pan J."/>
            <person name="Luo Z.H."/>
            <person name="Li M."/>
        </authorList>
    </citation>
    <scope>NUCLEOTIDE SEQUENCE [LARGE SCALE GENOMIC DNA]</scope>
    <source>
        <strain evidence="2">SpSt-1182</strain>
    </source>
</reference>
<name>A0A7V0XES9_UNCW3</name>
<comment type="caution">
    <text evidence="2">The sequence shown here is derived from an EMBL/GenBank/DDBJ whole genome shotgun (WGS) entry which is preliminary data.</text>
</comment>
<evidence type="ECO:0000313" key="2">
    <source>
        <dbReference type="EMBL" id="HDQ98900.1"/>
    </source>
</evidence>